<proteinExistence type="predicted"/>
<accession>A0A1I1U7V5</accession>
<evidence type="ECO:0008006" key="3">
    <source>
        <dbReference type="Google" id="ProtNLM"/>
    </source>
</evidence>
<sequence length="459" mass="53274">MKEYTSLTVRLNTKDKESLIGFSIRLAQANGLFSLKDLFSPSQINCFSKGSLSEIDYYWLRNILKKEVTYTNTQQKLFNHPLYKFNRLTNPKVCIQCLKERHIHQDHWQNIHKLKCDIHHTQLITQCHSCKAPLEWGFPLLIGRCTNTRCLQPLVEMTLSIPPNISPQEIDDCLLVAQNINSRNEFNPKKSSHCELKDFNQALLMGYKALNDKKVFQSEIIEPLITHRVNQSAYPAKVKLLKLSQIISQLQSDWPISRWLSAIYQKRVSNQKGNCECPPLVIQARLIRETCDLTHTDLKALHQAKILKYNNYNKNNYPQTTLDISPLFQSLVSSSQSTSSSLKSLEELKPEFECYRTPMHALIIAMLKAKIRFYYHLKMDLMSSLLVDKHELIKFCKSWLQTHDETKLSLDDFVKVFDVDDEAFRDIKMSLGINAKYHPTSVSIYKRLAESINLSLNYI</sequence>
<name>A0A1I1U7V5_9GAMM</name>
<dbReference type="RefSeq" id="WP_091991540.1">
    <property type="nucleotide sequence ID" value="NZ_FOLO01000083.1"/>
</dbReference>
<dbReference type="OrthoDB" id="6296434at2"/>
<evidence type="ECO:0000313" key="2">
    <source>
        <dbReference type="Proteomes" id="UP000198862"/>
    </source>
</evidence>
<gene>
    <name evidence="1" type="ORF">SAMN02745724_05145</name>
</gene>
<evidence type="ECO:0000313" key="1">
    <source>
        <dbReference type="EMBL" id="SFD66936.1"/>
    </source>
</evidence>
<dbReference type="AlphaFoldDB" id="A0A1I1U7V5"/>
<dbReference type="STRING" id="1123010.SAMN02745724_05145"/>
<reference evidence="1 2" key="1">
    <citation type="submission" date="2016-10" db="EMBL/GenBank/DDBJ databases">
        <authorList>
            <person name="de Groot N.N."/>
        </authorList>
    </citation>
    <scope>NUCLEOTIDE SEQUENCE [LARGE SCALE GENOMIC DNA]</scope>
    <source>
        <strain evidence="1 2">DSM 6059</strain>
    </source>
</reference>
<dbReference type="Proteomes" id="UP000198862">
    <property type="component" value="Unassembled WGS sequence"/>
</dbReference>
<keyword evidence="2" id="KW-1185">Reference proteome</keyword>
<dbReference type="EMBL" id="FOLO01000083">
    <property type="protein sequence ID" value="SFD66936.1"/>
    <property type="molecule type" value="Genomic_DNA"/>
</dbReference>
<protein>
    <recommendedName>
        <fullName evidence="3">TniQ protein</fullName>
    </recommendedName>
</protein>
<organism evidence="1 2">
    <name type="scientific">Pseudoalteromonas denitrificans DSM 6059</name>
    <dbReference type="NCBI Taxonomy" id="1123010"/>
    <lineage>
        <taxon>Bacteria</taxon>
        <taxon>Pseudomonadati</taxon>
        <taxon>Pseudomonadota</taxon>
        <taxon>Gammaproteobacteria</taxon>
        <taxon>Alteromonadales</taxon>
        <taxon>Pseudoalteromonadaceae</taxon>
        <taxon>Pseudoalteromonas</taxon>
    </lineage>
</organism>